<keyword evidence="3" id="KW-1185">Reference proteome</keyword>
<feature type="compositionally biased region" description="Basic and acidic residues" evidence="1">
    <location>
        <begin position="302"/>
        <end position="313"/>
    </location>
</feature>
<name>A0A8K0VZZ6_9PLEO</name>
<evidence type="ECO:0000313" key="3">
    <source>
        <dbReference type="Proteomes" id="UP000813461"/>
    </source>
</evidence>
<dbReference type="Proteomes" id="UP000813461">
    <property type="component" value="Unassembled WGS sequence"/>
</dbReference>
<evidence type="ECO:0000313" key="2">
    <source>
        <dbReference type="EMBL" id="KAH7089272.1"/>
    </source>
</evidence>
<evidence type="ECO:0000256" key="1">
    <source>
        <dbReference type="SAM" id="MobiDB-lite"/>
    </source>
</evidence>
<proteinExistence type="predicted"/>
<sequence length="313" mass="35143">MNHITKQNLSHVDPYNIWTLNTARLQHEKHILEIGLANCVTYLNALRKRQARNERLLSEDQLPPRKKRKRIQQSNRELEREIRNRQRDERAFLNNLQACNANIYIAECSPFAPTAFVPPLIDYTSSTTQCSIEETEPTEISWTGWTDDALLSPFEKRRCNPFFAADVAPDELDGSESDIIAVQDLEGPVPRIRLKEYNSLPGGPQPSRSQHCGSLLDAAAVSFQPTSKAAVRDSNMAEQYDQTFTGSDHELQAAEARRATAAAMCGKLQQLSIHSPHDDIQSPHDTLLSVSGRRCPTPKRKASADGRGRTMSL</sequence>
<dbReference type="OrthoDB" id="3904016at2759"/>
<dbReference type="AlphaFoldDB" id="A0A8K0VZZ6"/>
<feature type="region of interest" description="Disordered" evidence="1">
    <location>
        <begin position="274"/>
        <end position="313"/>
    </location>
</feature>
<accession>A0A8K0VZZ6</accession>
<gene>
    <name evidence="2" type="ORF">FB567DRAFT_440896</name>
</gene>
<organism evidence="2 3">
    <name type="scientific">Paraphoma chrysanthemicola</name>
    <dbReference type="NCBI Taxonomy" id="798071"/>
    <lineage>
        <taxon>Eukaryota</taxon>
        <taxon>Fungi</taxon>
        <taxon>Dikarya</taxon>
        <taxon>Ascomycota</taxon>
        <taxon>Pezizomycotina</taxon>
        <taxon>Dothideomycetes</taxon>
        <taxon>Pleosporomycetidae</taxon>
        <taxon>Pleosporales</taxon>
        <taxon>Pleosporineae</taxon>
        <taxon>Phaeosphaeriaceae</taxon>
        <taxon>Paraphoma</taxon>
    </lineage>
</organism>
<reference evidence="2" key="1">
    <citation type="journal article" date="2021" name="Nat. Commun.">
        <title>Genetic determinants of endophytism in the Arabidopsis root mycobiome.</title>
        <authorList>
            <person name="Mesny F."/>
            <person name="Miyauchi S."/>
            <person name="Thiergart T."/>
            <person name="Pickel B."/>
            <person name="Atanasova L."/>
            <person name="Karlsson M."/>
            <person name="Huettel B."/>
            <person name="Barry K.W."/>
            <person name="Haridas S."/>
            <person name="Chen C."/>
            <person name="Bauer D."/>
            <person name="Andreopoulos W."/>
            <person name="Pangilinan J."/>
            <person name="LaButti K."/>
            <person name="Riley R."/>
            <person name="Lipzen A."/>
            <person name="Clum A."/>
            <person name="Drula E."/>
            <person name="Henrissat B."/>
            <person name="Kohler A."/>
            <person name="Grigoriev I.V."/>
            <person name="Martin F.M."/>
            <person name="Hacquard S."/>
        </authorList>
    </citation>
    <scope>NUCLEOTIDE SEQUENCE</scope>
    <source>
        <strain evidence="2">MPI-SDFR-AT-0120</strain>
    </source>
</reference>
<dbReference type="EMBL" id="JAGMVJ010000007">
    <property type="protein sequence ID" value="KAH7089272.1"/>
    <property type="molecule type" value="Genomic_DNA"/>
</dbReference>
<feature type="region of interest" description="Disordered" evidence="1">
    <location>
        <begin position="55"/>
        <end position="82"/>
    </location>
</feature>
<comment type="caution">
    <text evidence="2">The sequence shown here is derived from an EMBL/GenBank/DDBJ whole genome shotgun (WGS) entry which is preliminary data.</text>
</comment>
<protein>
    <submittedName>
        <fullName evidence="2">Uncharacterized protein</fullName>
    </submittedName>
</protein>